<organism evidence="1 2">
    <name type="scientific">Gigaspora margarita</name>
    <dbReference type="NCBI Taxonomy" id="4874"/>
    <lineage>
        <taxon>Eukaryota</taxon>
        <taxon>Fungi</taxon>
        <taxon>Fungi incertae sedis</taxon>
        <taxon>Mucoromycota</taxon>
        <taxon>Glomeromycotina</taxon>
        <taxon>Glomeromycetes</taxon>
        <taxon>Diversisporales</taxon>
        <taxon>Gigasporaceae</taxon>
        <taxon>Gigaspora</taxon>
    </lineage>
</organism>
<name>A0A8H4B3C2_GIGMA</name>
<evidence type="ECO:0000313" key="2">
    <source>
        <dbReference type="Proteomes" id="UP000439903"/>
    </source>
</evidence>
<reference evidence="1 2" key="1">
    <citation type="journal article" date="2019" name="Environ. Microbiol.">
        <title>At the nexus of three kingdoms: the genome of the mycorrhizal fungus Gigaspora margarita provides insights into plant, endobacterial and fungal interactions.</title>
        <authorList>
            <person name="Venice F."/>
            <person name="Ghignone S."/>
            <person name="Salvioli di Fossalunga A."/>
            <person name="Amselem J."/>
            <person name="Novero M."/>
            <person name="Xianan X."/>
            <person name="Sedzielewska Toro K."/>
            <person name="Morin E."/>
            <person name="Lipzen A."/>
            <person name="Grigoriev I.V."/>
            <person name="Henrissat B."/>
            <person name="Martin F.M."/>
            <person name="Bonfante P."/>
        </authorList>
    </citation>
    <scope>NUCLEOTIDE SEQUENCE [LARGE SCALE GENOMIC DNA]</scope>
    <source>
        <strain evidence="1 2">BEG34</strain>
    </source>
</reference>
<dbReference type="OrthoDB" id="2427769at2759"/>
<dbReference type="Proteomes" id="UP000439903">
    <property type="component" value="Unassembled WGS sequence"/>
</dbReference>
<accession>A0A8H4B3C2</accession>
<dbReference type="EMBL" id="WTPW01000032">
    <property type="protein sequence ID" value="KAF0556655.1"/>
    <property type="molecule type" value="Genomic_DNA"/>
</dbReference>
<keyword evidence="2" id="KW-1185">Reference proteome</keyword>
<dbReference type="AlphaFoldDB" id="A0A8H4B3C2"/>
<evidence type="ECO:0000313" key="1">
    <source>
        <dbReference type="EMBL" id="KAF0556655.1"/>
    </source>
</evidence>
<gene>
    <name evidence="1" type="ORF">F8M41_015014</name>
</gene>
<proteinExistence type="predicted"/>
<sequence length="73" mass="8357">MDEVERFVSKQFQDTELFSEPTKFALEIELDSKLLDTVALSQDFENDSLNMEEIKNSFAQLTKILILPLESGS</sequence>
<comment type="caution">
    <text evidence="1">The sequence shown here is derived from an EMBL/GenBank/DDBJ whole genome shotgun (WGS) entry which is preliminary data.</text>
</comment>
<protein>
    <submittedName>
        <fullName evidence="1">Uncharacterized protein</fullName>
    </submittedName>
</protein>